<dbReference type="CDD" id="cd05466">
    <property type="entry name" value="PBP2_LTTR_substrate"/>
    <property type="match status" value="1"/>
</dbReference>
<evidence type="ECO:0000313" key="6">
    <source>
        <dbReference type="EMBL" id="SDB94172.1"/>
    </source>
</evidence>
<dbReference type="InterPro" id="IPR036390">
    <property type="entry name" value="WH_DNA-bd_sf"/>
</dbReference>
<accession>A0A1G6HIV4</accession>
<dbReference type="SUPFAM" id="SSF53850">
    <property type="entry name" value="Periplasmic binding protein-like II"/>
    <property type="match status" value="1"/>
</dbReference>
<dbReference type="PANTHER" id="PTHR30126:SF77">
    <property type="entry name" value="TRANSCRIPTIONAL REGULATORY PROTEIN"/>
    <property type="match status" value="1"/>
</dbReference>
<keyword evidence="3 6" id="KW-0238">DNA-binding</keyword>
<sequence length="312" mass="36036">MNYKGLETLYWVARLSSFNKAAIQLNTTQSSVSQRIAALEQELSVKLLERRSRTIHLTDQGKVAFKYAEKSIELNEQFLAEISNHSLTESTIRLGVAETIVHTWLVDFIERVYRTYPHITVDIIVNITPVLKESLKNGELDMVFMLDHTCDFDCIQRPLCHFEQSFLISAKHGQRFLQRSALSLREIVRSTIISYPKNTYPYLDIKQKLNQLRLLEPKTITSYSLATLIKMTEEGMGIGVLPHLSVLKELREKRLYILSTDITLSPYRFLCVYTVGRDDRVKKDLADIAVDVANHAMKKLNQQFEAEDFYLI</sequence>
<organism evidence="6 7">
    <name type="scientific">Acinetobacter boissieri</name>
    <dbReference type="NCBI Taxonomy" id="1219383"/>
    <lineage>
        <taxon>Bacteria</taxon>
        <taxon>Pseudomonadati</taxon>
        <taxon>Pseudomonadota</taxon>
        <taxon>Gammaproteobacteria</taxon>
        <taxon>Moraxellales</taxon>
        <taxon>Moraxellaceae</taxon>
        <taxon>Acinetobacter</taxon>
    </lineage>
</organism>
<feature type="domain" description="HTH lysR-type" evidence="5">
    <location>
        <begin position="1"/>
        <end position="58"/>
    </location>
</feature>
<dbReference type="InterPro" id="IPR036388">
    <property type="entry name" value="WH-like_DNA-bd_sf"/>
</dbReference>
<evidence type="ECO:0000256" key="4">
    <source>
        <dbReference type="ARBA" id="ARBA00023163"/>
    </source>
</evidence>
<dbReference type="GO" id="GO:0000976">
    <property type="term" value="F:transcription cis-regulatory region binding"/>
    <property type="evidence" value="ECO:0007669"/>
    <property type="project" value="TreeGrafter"/>
</dbReference>
<evidence type="ECO:0000256" key="1">
    <source>
        <dbReference type="ARBA" id="ARBA00009437"/>
    </source>
</evidence>
<keyword evidence="2" id="KW-0805">Transcription regulation</keyword>
<gene>
    <name evidence="6" type="ORF">SAMN05421733_10650</name>
</gene>
<dbReference type="SUPFAM" id="SSF46785">
    <property type="entry name" value="Winged helix' DNA-binding domain"/>
    <property type="match status" value="1"/>
</dbReference>
<dbReference type="Gene3D" id="1.10.10.10">
    <property type="entry name" value="Winged helix-like DNA-binding domain superfamily/Winged helix DNA-binding domain"/>
    <property type="match status" value="1"/>
</dbReference>
<dbReference type="OrthoDB" id="9786526at2"/>
<protein>
    <submittedName>
        <fullName evidence="6">DNA-binding transcriptional regulator, LysR family</fullName>
    </submittedName>
</protein>
<dbReference type="InterPro" id="IPR000847">
    <property type="entry name" value="LysR_HTH_N"/>
</dbReference>
<dbReference type="EMBL" id="FMYL01000006">
    <property type="protein sequence ID" value="SDB94172.1"/>
    <property type="molecule type" value="Genomic_DNA"/>
</dbReference>
<evidence type="ECO:0000256" key="3">
    <source>
        <dbReference type="ARBA" id="ARBA00023125"/>
    </source>
</evidence>
<dbReference type="Pfam" id="PF00126">
    <property type="entry name" value="HTH_1"/>
    <property type="match status" value="1"/>
</dbReference>
<proteinExistence type="inferred from homology"/>
<comment type="similarity">
    <text evidence="1">Belongs to the LysR transcriptional regulatory family.</text>
</comment>
<dbReference type="InterPro" id="IPR005119">
    <property type="entry name" value="LysR_subst-bd"/>
</dbReference>
<evidence type="ECO:0000313" key="7">
    <source>
        <dbReference type="Proteomes" id="UP000242501"/>
    </source>
</evidence>
<evidence type="ECO:0000256" key="2">
    <source>
        <dbReference type="ARBA" id="ARBA00023015"/>
    </source>
</evidence>
<dbReference type="GO" id="GO:0003700">
    <property type="term" value="F:DNA-binding transcription factor activity"/>
    <property type="evidence" value="ECO:0007669"/>
    <property type="project" value="InterPro"/>
</dbReference>
<name>A0A1G6HIV4_9GAMM</name>
<dbReference type="Proteomes" id="UP000242501">
    <property type="component" value="Unassembled WGS sequence"/>
</dbReference>
<dbReference type="PRINTS" id="PR00039">
    <property type="entry name" value="HTHLYSR"/>
</dbReference>
<dbReference type="PANTHER" id="PTHR30126">
    <property type="entry name" value="HTH-TYPE TRANSCRIPTIONAL REGULATOR"/>
    <property type="match status" value="1"/>
</dbReference>
<dbReference type="AlphaFoldDB" id="A0A1G6HIV4"/>
<keyword evidence="7" id="KW-1185">Reference proteome</keyword>
<dbReference type="STRING" id="1219383.SAMN05421733_10650"/>
<dbReference type="FunFam" id="1.10.10.10:FF:000001">
    <property type="entry name" value="LysR family transcriptional regulator"/>
    <property type="match status" value="1"/>
</dbReference>
<evidence type="ECO:0000259" key="5">
    <source>
        <dbReference type="PROSITE" id="PS50931"/>
    </source>
</evidence>
<dbReference type="Gene3D" id="3.40.190.10">
    <property type="entry name" value="Periplasmic binding protein-like II"/>
    <property type="match status" value="2"/>
</dbReference>
<dbReference type="Pfam" id="PF03466">
    <property type="entry name" value="LysR_substrate"/>
    <property type="match status" value="1"/>
</dbReference>
<keyword evidence="4" id="KW-0804">Transcription</keyword>
<dbReference type="PROSITE" id="PS50931">
    <property type="entry name" value="HTH_LYSR"/>
    <property type="match status" value="1"/>
</dbReference>
<reference evidence="7" key="1">
    <citation type="submission" date="2016-09" db="EMBL/GenBank/DDBJ databases">
        <authorList>
            <person name="Varghese N."/>
            <person name="Submissions S."/>
        </authorList>
    </citation>
    <scope>NUCLEOTIDE SEQUENCE [LARGE SCALE GENOMIC DNA]</scope>
    <source>
        <strain evidence="7">ANC 4422</strain>
    </source>
</reference>
<dbReference type="RefSeq" id="WP_092748141.1">
    <property type="nucleotide sequence ID" value="NZ_FMYL01000006.1"/>
</dbReference>